<reference evidence="1" key="1">
    <citation type="submission" date="2014-12" db="EMBL/GenBank/DDBJ databases">
        <title>Insight into the proteome of Arion vulgaris.</title>
        <authorList>
            <person name="Aradska J."/>
            <person name="Bulat T."/>
            <person name="Smidak R."/>
            <person name="Sarate P."/>
            <person name="Gangsoo J."/>
            <person name="Sialana F."/>
            <person name="Bilban M."/>
            <person name="Lubec G."/>
        </authorList>
    </citation>
    <scope>NUCLEOTIDE SEQUENCE</scope>
    <source>
        <tissue evidence="1">Skin</tissue>
    </source>
</reference>
<organism evidence="1">
    <name type="scientific">Arion vulgaris</name>
    <dbReference type="NCBI Taxonomy" id="1028688"/>
    <lineage>
        <taxon>Eukaryota</taxon>
        <taxon>Metazoa</taxon>
        <taxon>Spiralia</taxon>
        <taxon>Lophotrochozoa</taxon>
        <taxon>Mollusca</taxon>
        <taxon>Gastropoda</taxon>
        <taxon>Heterobranchia</taxon>
        <taxon>Euthyneura</taxon>
        <taxon>Panpulmonata</taxon>
        <taxon>Eupulmonata</taxon>
        <taxon>Stylommatophora</taxon>
        <taxon>Helicina</taxon>
        <taxon>Arionoidea</taxon>
        <taxon>Arionidae</taxon>
        <taxon>Arion</taxon>
    </lineage>
</organism>
<sequence>SVRRRRLEAKLRMINSIFITTLCYQDQAWTMNKTQSQKIAPCEIMCLQKVTNYTRKDKSHKQQHKRESW</sequence>
<dbReference type="EMBL" id="HACG01009741">
    <property type="protein sequence ID" value="CEK56606.1"/>
    <property type="molecule type" value="Transcribed_RNA"/>
</dbReference>
<dbReference type="AlphaFoldDB" id="A0A0B6YLD5"/>
<protein>
    <submittedName>
        <fullName evidence="1">Uncharacterized protein</fullName>
    </submittedName>
</protein>
<proteinExistence type="predicted"/>
<name>A0A0B6YLD5_9EUPU</name>
<feature type="non-terminal residue" evidence="1">
    <location>
        <position position="69"/>
    </location>
</feature>
<accession>A0A0B6YLD5</accession>
<feature type="non-terminal residue" evidence="1">
    <location>
        <position position="1"/>
    </location>
</feature>
<gene>
    <name evidence="1" type="primary">ORF28063</name>
</gene>
<evidence type="ECO:0000313" key="1">
    <source>
        <dbReference type="EMBL" id="CEK56606.1"/>
    </source>
</evidence>